<reference evidence="2 3" key="1">
    <citation type="submission" date="2023-11" db="EMBL/GenBank/DDBJ databases">
        <title>Halocaridina rubra genome assembly.</title>
        <authorList>
            <person name="Smith C."/>
        </authorList>
    </citation>
    <scope>NUCLEOTIDE SEQUENCE [LARGE SCALE GENOMIC DNA]</scope>
    <source>
        <strain evidence="2">EP-1</strain>
        <tissue evidence="2">Whole</tissue>
    </source>
</reference>
<dbReference type="SMART" id="SM00034">
    <property type="entry name" value="CLECT"/>
    <property type="match status" value="1"/>
</dbReference>
<dbReference type="InterPro" id="IPR016187">
    <property type="entry name" value="CTDL_fold"/>
</dbReference>
<dbReference type="CDD" id="cd00037">
    <property type="entry name" value="CLECT"/>
    <property type="match status" value="1"/>
</dbReference>
<feature type="domain" description="C-type lectin" evidence="1">
    <location>
        <begin position="9"/>
        <end position="125"/>
    </location>
</feature>
<organism evidence="2 3">
    <name type="scientific">Halocaridina rubra</name>
    <name type="common">Hawaiian red shrimp</name>
    <dbReference type="NCBI Taxonomy" id="373956"/>
    <lineage>
        <taxon>Eukaryota</taxon>
        <taxon>Metazoa</taxon>
        <taxon>Ecdysozoa</taxon>
        <taxon>Arthropoda</taxon>
        <taxon>Crustacea</taxon>
        <taxon>Multicrustacea</taxon>
        <taxon>Malacostraca</taxon>
        <taxon>Eumalacostraca</taxon>
        <taxon>Eucarida</taxon>
        <taxon>Decapoda</taxon>
        <taxon>Pleocyemata</taxon>
        <taxon>Caridea</taxon>
        <taxon>Atyoidea</taxon>
        <taxon>Atyidae</taxon>
        <taxon>Halocaridina</taxon>
    </lineage>
</organism>
<dbReference type="EMBL" id="JAXCGZ010021786">
    <property type="protein sequence ID" value="KAK7043831.1"/>
    <property type="molecule type" value="Genomic_DNA"/>
</dbReference>
<gene>
    <name evidence="2" type="ORF">SK128_020044</name>
</gene>
<protein>
    <recommendedName>
        <fullName evidence="1">C-type lectin domain-containing protein</fullName>
    </recommendedName>
</protein>
<evidence type="ECO:0000259" key="1">
    <source>
        <dbReference type="PROSITE" id="PS50041"/>
    </source>
</evidence>
<accession>A0AAN8WPL0</accession>
<keyword evidence="3" id="KW-1185">Reference proteome</keyword>
<feature type="non-terminal residue" evidence="2">
    <location>
        <position position="1"/>
    </location>
</feature>
<dbReference type="AlphaFoldDB" id="A0AAN8WPL0"/>
<dbReference type="Gene3D" id="3.10.100.10">
    <property type="entry name" value="Mannose-Binding Protein A, subunit A"/>
    <property type="match status" value="1"/>
</dbReference>
<proteinExistence type="predicted"/>
<evidence type="ECO:0000313" key="2">
    <source>
        <dbReference type="EMBL" id="KAK7043831.1"/>
    </source>
</evidence>
<dbReference type="Pfam" id="PF00059">
    <property type="entry name" value="Lectin_C"/>
    <property type="match status" value="1"/>
</dbReference>
<dbReference type="Proteomes" id="UP001381693">
    <property type="component" value="Unassembled WGS sequence"/>
</dbReference>
<comment type="caution">
    <text evidence="2">The sequence shown here is derived from an EMBL/GenBank/DDBJ whole genome shotgun (WGS) entry which is preliminary data.</text>
</comment>
<sequence length="127" mass="14271">ECRMSWEQLGSGCYWFGSEELTFTEAIAYCTRHGGHLLTLSPPGNQLTLLTNRLQSDTVYWTSGTDAFSEGNWEFLMTATPVMPLHWALDINSPSASQDSLHCAAITDHGLVKRKCIHRLPYICHIL</sequence>
<name>A0AAN8WPL0_HALRR</name>
<dbReference type="PROSITE" id="PS50041">
    <property type="entry name" value="C_TYPE_LECTIN_2"/>
    <property type="match status" value="1"/>
</dbReference>
<dbReference type="InterPro" id="IPR016186">
    <property type="entry name" value="C-type_lectin-like/link_sf"/>
</dbReference>
<dbReference type="SUPFAM" id="SSF56436">
    <property type="entry name" value="C-type lectin-like"/>
    <property type="match status" value="1"/>
</dbReference>
<evidence type="ECO:0000313" key="3">
    <source>
        <dbReference type="Proteomes" id="UP001381693"/>
    </source>
</evidence>
<dbReference type="InterPro" id="IPR001304">
    <property type="entry name" value="C-type_lectin-like"/>
</dbReference>